<dbReference type="AlphaFoldDB" id="A0A1S6IUF8"/>
<evidence type="ECO:0000313" key="8">
    <source>
        <dbReference type="EMBL" id="AQS58400.1"/>
    </source>
</evidence>
<dbReference type="CDD" id="cd21140">
    <property type="entry name" value="Cas6_I-like"/>
    <property type="match status" value="1"/>
</dbReference>
<dbReference type="InterPro" id="IPR010156">
    <property type="entry name" value="CRISPR-assoc_prot_Cas6"/>
</dbReference>
<dbReference type="Gene3D" id="3.30.70.1900">
    <property type="match status" value="1"/>
</dbReference>
<dbReference type="OrthoDB" id="9797488at2"/>
<accession>A0A1S6IUF8</accession>
<dbReference type="GO" id="GO:0051607">
    <property type="term" value="P:defense response to virus"/>
    <property type="evidence" value="ECO:0007669"/>
    <property type="project" value="UniProtKB-KW"/>
</dbReference>
<keyword evidence="2" id="KW-0694">RNA-binding</keyword>
<dbReference type="GO" id="GO:0003723">
    <property type="term" value="F:RNA binding"/>
    <property type="evidence" value="ECO:0007669"/>
    <property type="project" value="UniProtKB-KW"/>
</dbReference>
<dbReference type="EMBL" id="CP019698">
    <property type="protein sequence ID" value="AQS58400.1"/>
    <property type="molecule type" value="Genomic_DNA"/>
</dbReference>
<dbReference type="Pfam" id="PF21350">
    <property type="entry name" value="Cas6_I-A"/>
    <property type="match status" value="1"/>
</dbReference>
<reference evidence="8 9" key="1">
    <citation type="journal article" date="2016" name="Int. J. Syst. Evol. Microbiol.">
        <title>Desulfotomaculum ferrireducens sp. nov., a moderately thermophilic sulfate-reducing and dissimilatory Fe(III)-reducing bacterium isolated from compost.</title>
        <authorList>
            <person name="Yang G."/>
            <person name="Guo J."/>
            <person name="Zhuang L."/>
            <person name="Yuan Y."/>
            <person name="Zhou S."/>
        </authorList>
    </citation>
    <scope>NUCLEOTIDE SEQUENCE [LARGE SCALE GENOMIC DNA]</scope>
    <source>
        <strain evidence="8 9">GSS09</strain>
    </source>
</reference>
<name>A0A1S6IUF8_9FIRM</name>
<proteinExistence type="inferred from homology"/>
<dbReference type="InterPro" id="IPR049435">
    <property type="entry name" value="Cas_Cas6_C"/>
</dbReference>
<evidence type="ECO:0000256" key="3">
    <source>
        <dbReference type="ARBA" id="ARBA00023118"/>
    </source>
</evidence>
<gene>
    <name evidence="8" type="ORF">B0537_04425</name>
</gene>
<evidence type="ECO:0000256" key="2">
    <source>
        <dbReference type="ARBA" id="ARBA00022884"/>
    </source>
</evidence>
<comment type="function">
    <text evidence="4">CRISPR (clustered regularly interspaced short palindromic repeat), is an adaptive immune system that provides protection against mobile genetic elements (viruses, transposable elements and conjugative plasmids). CRISPR clusters contain sequences complementary to antecedent mobile elements and target invading nucleic acids. CRISPR clusters are transcribed and processed into CRISPR RNA (crRNA).</text>
</comment>
<evidence type="ECO:0000256" key="1">
    <source>
        <dbReference type="ARBA" id="ARBA00005937"/>
    </source>
</evidence>
<protein>
    <recommendedName>
        <fullName evidence="4">CRISPR-associated endoribonuclease</fullName>
    </recommendedName>
</protein>
<feature type="site" description="Transition state stabilizer" evidence="5">
    <location>
        <position position="52"/>
    </location>
</feature>
<dbReference type="RefSeq" id="WP_077713364.1">
    <property type="nucleotide sequence ID" value="NZ_CP019698.1"/>
</dbReference>
<feature type="active site" description="Proton acceptor" evidence="6">
    <location>
        <position position="28"/>
    </location>
</feature>
<keyword evidence="9" id="KW-1185">Reference proteome</keyword>
<organism evidence="8 9">
    <name type="scientific">Desulforamulus ferrireducens</name>
    <dbReference type="NCBI Taxonomy" id="1833852"/>
    <lineage>
        <taxon>Bacteria</taxon>
        <taxon>Bacillati</taxon>
        <taxon>Bacillota</taxon>
        <taxon>Clostridia</taxon>
        <taxon>Eubacteriales</taxon>
        <taxon>Peptococcaceae</taxon>
        <taxon>Desulforamulus</taxon>
    </lineage>
</organism>
<dbReference type="PANTHER" id="PTHR36984:SF1">
    <property type="entry name" value="CRISPR-ASSOCIATED ENDORIBONUCLEASE CAS6 1"/>
    <property type="match status" value="1"/>
</dbReference>
<dbReference type="GO" id="GO:0016788">
    <property type="term" value="F:hydrolase activity, acting on ester bonds"/>
    <property type="evidence" value="ECO:0007669"/>
    <property type="project" value="InterPro"/>
</dbReference>
<dbReference type="KEGG" id="dfg:B0537_04425"/>
<feature type="domain" description="CRISPR associated protein Cas6 C-terminal" evidence="7">
    <location>
        <begin position="123"/>
        <end position="242"/>
    </location>
</feature>
<dbReference type="InterPro" id="IPR045747">
    <property type="entry name" value="CRISPR-assoc_prot_Cas6_N_sf"/>
</dbReference>
<evidence type="ECO:0000256" key="4">
    <source>
        <dbReference type="PIRNR" id="PIRNR005054"/>
    </source>
</evidence>
<dbReference type="Gene3D" id="3.30.70.1890">
    <property type="match status" value="1"/>
</dbReference>
<dbReference type="Pfam" id="PF01881">
    <property type="entry name" value="Cas_Cas6_C"/>
    <property type="match status" value="1"/>
</dbReference>
<sequence length="247" mass="27974">MHLYIKFTSQEDIEVPVRYNHLLQAALYETIDPPLAAFLHDKGYQSHGRSFKLFTFSRLNGKFKMIKEKNMLRFCGDICLTVTSPVADFCHSIANRLFKLGQIRLGRQSLDVKALTTRQYTVQSERVILRTLSPVVTYSTFLRPEGRKYTCYFQPGEPDYNQLIENNLRKKYLAFYQVEAPPGAVTVTALSPMKLNIVNYKDTVIKGYSGKLAITGPNELLQMAVDAGIGSKNSQGFGCVEVVEKQI</sequence>
<evidence type="ECO:0000256" key="5">
    <source>
        <dbReference type="PIRSR" id="PIRSR005054-1"/>
    </source>
</evidence>
<dbReference type="Proteomes" id="UP000189464">
    <property type="component" value="Chromosome"/>
</dbReference>
<keyword evidence="3" id="KW-0051">Antiviral defense</keyword>
<dbReference type="PIRSF" id="PIRSF005054">
    <property type="entry name" value="PF1131"/>
    <property type="match status" value="1"/>
</dbReference>
<dbReference type="PANTHER" id="PTHR36984">
    <property type="entry name" value="CRISPR-ASSOCIATED ENDORIBONUCLEASE CAS6 1"/>
    <property type="match status" value="1"/>
</dbReference>
<dbReference type="NCBIfam" id="TIGR01877">
    <property type="entry name" value="cas_cas6"/>
    <property type="match status" value="1"/>
</dbReference>
<feature type="active site" description="Proton donor" evidence="6">
    <location>
        <position position="40"/>
    </location>
</feature>
<evidence type="ECO:0000313" key="9">
    <source>
        <dbReference type="Proteomes" id="UP000189464"/>
    </source>
</evidence>
<evidence type="ECO:0000256" key="6">
    <source>
        <dbReference type="PIRSR" id="PIRSR005054-50"/>
    </source>
</evidence>
<dbReference type="STRING" id="1833852.B0537_04425"/>
<evidence type="ECO:0000259" key="7">
    <source>
        <dbReference type="Pfam" id="PF01881"/>
    </source>
</evidence>
<comment type="similarity">
    <text evidence="1 4">Belongs to the CRISPR-associated protein Cas6/Cse3/CasE family.</text>
</comment>